<organism evidence="2 3">
    <name type="scientific">Senna tora</name>
    <dbReference type="NCBI Taxonomy" id="362788"/>
    <lineage>
        <taxon>Eukaryota</taxon>
        <taxon>Viridiplantae</taxon>
        <taxon>Streptophyta</taxon>
        <taxon>Embryophyta</taxon>
        <taxon>Tracheophyta</taxon>
        <taxon>Spermatophyta</taxon>
        <taxon>Magnoliopsida</taxon>
        <taxon>eudicotyledons</taxon>
        <taxon>Gunneridae</taxon>
        <taxon>Pentapetalae</taxon>
        <taxon>rosids</taxon>
        <taxon>fabids</taxon>
        <taxon>Fabales</taxon>
        <taxon>Fabaceae</taxon>
        <taxon>Caesalpinioideae</taxon>
        <taxon>Cassia clade</taxon>
        <taxon>Senna</taxon>
    </lineage>
</organism>
<evidence type="ECO:0000256" key="1">
    <source>
        <dbReference type="SAM" id="MobiDB-lite"/>
    </source>
</evidence>
<protein>
    <submittedName>
        <fullName evidence="2">Uncharacterized protein</fullName>
    </submittedName>
</protein>
<reference evidence="2" key="1">
    <citation type="submission" date="2020-09" db="EMBL/GenBank/DDBJ databases">
        <title>Genome-Enabled Discovery of Anthraquinone Biosynthesis in Senna tora.</title>
        <authorList>
            <person name="Kang S.-H."/>
            <person name="Pandey R.P."/>
            <person name="Lee C.-M."/>
            <person name="Sim J.-S."/>
            <person name="Jeong J.-T."/>
            <person name="Choi B.-S."/>
            <person name="Jung M."/>
            <person name="Ginzburg D."/>
            <person name="Zhao K."/>
            <person name="Won S.Y."/>
            <person name="Oh T.-J."/>
            <person name="Yu Y."/>
            <person name="Kim N.-H."/>
            <person name="Lee O.R."/>
            <person name="Lee T.-H."/>
            <person name="Bashyal P."/>
            <person name="Kim T.-S."/>
            <person name="Lee W.-H."/>
            <person name="Kawkins C."/>
            <person name="Kim C.-K."/>
            <person name="Kim J.S."/>
            <person name="Ahn B.O."/>
            <person name="Rhee S.Y."/>
            <person name="Sohng J.K."/>
        </authorList>
    </citation>
    <scope>NUCLEOTIDE SEQUENCE</scope>
    <source>
        <tissue evidence="2">Leaf</tissue>
    </source>
</reference>
<name>A0A834T9F1_9FABA</name>
<accession>A0A834T9F1</accession>
<gene>
    <name evidence="2" type="ORF">G2W53_023343</name>
</gene>
<dbReference type="OrthoDB" id="1355636at2759"/>
<dbReference type="PANTHER" id="PTHR34269">
    <property type="entry name" value="TRANSCRIPTION FACTOR B3-DOMAIN FAMILY-RELATED"/>
    <property type="match status" value="1"/>
</dbReference>
<dbReference type="Proteomes" id="UP000634136">
    <property type="component" value="Unassembled WGS sequence"/>
</dbReference>
<evidence type="ECO:0000313" key="3">
    <source>
        <dbReference type="Proteomes" id="UP000634136"/>
    </source>
</evidence>
<proteinExistence type="predicted"/>
<dbReference type="InterPro" id="IPR051442">
    <property type="entry name" value="B3_domain"/>
</dbReference>
<feature type="region of interest" description="Disordered" evidence="1">
    <location>
        <begin position="1"/>
        <end position="28"/>
    </location>
</feature>
<sequence>MWLQMDRKTEPENSKAEEADSHSTETPKLRDSWPFRIKLSSDNIRWDSLKISPSKEFEESILGHMNAGSRKALEAWIPVSILIYDADTCETYNAKMAKKESFWFNPMPCFGEKRAEMREPPCYDLEKAREEFAYSIEPFRHIVKRRDLKRDQEIGLRISGNKTMVEGLEFSVLHSPLLGGIY</sequence>
<dbReference type="EMBL" id="JAAIUW010000008">
    <property type="protein sequence ID" value="KAF7817888.1"/>
    <property type="molecule type" value="Genomic_DNA"/>
</dbReference>
<keyword evidence="3" id="KW-1185">Reference proteome</keyword>
<evidence type="ECO:0000313" key="2">
    <source>
        <dbReference type="EMBL" id="KAF7817888.1"/>
    </source>
</evidence>
<dbReference type="AlphaFoldDB" id="A0A834T9F1"/>
<dbReference type="PANTHER" id="PTHR34269:SF19">
    <property type="match status" value="1"/>
</dbReference>
<comment type="caution">
    <text evidence="2">The sequence shown here is derived from an EMBL/GenBank/DDBJ whole genome shotgun (WGS) entry which is preliminary data.</text>
</comment>